<evidence type="ECO:0000256" key="1">
    <source>
        <dbReference type="ARBA" id="ARBA00004448"/>
    </source>
</evidence>
<dbReference type="Proteomes" id="UP000268350">
    <property type="component" value="Unassembled WGS sequence"/>
</dbReference>
<reference evidence="14" key="1">
    <citation type="submission" date="2018-01" db="EMBL/GenBank/DDBJ databases">
        <authorList>
            <person name="Alioto T."/>
            <person name="Alioto T."/>
        </authorList>
    </citation>
    <scope>NUCLEOTIDE SEQUENCE [LARGE SCALE GENOMIC DNA]</scope>
</reference>
<dbReference type="AlphaFoldDB" id="A0A3B0JRP6"/>
<evidence type="ECO:0000256" key="5">
    <source>
        <dbReference type="ARBA" id="ARBA00022792"/>
    </source>
</evidence>
<evidence type="ECO:0000256" key="12">
    <source>
        <dbReference type="RuleBase" id="RU364031"/>
    </source>
</evidence>
<evidence type="ECO:0000256" key="6">
    <source>
        <dbReference type="ARBA" id="ARBA00022946"/>
    </source>
</evidence>
<evidence type="ECO:0000313" key="13">
    <source>
        <dbReference type="EMBL" id="SPP83042.1"/>
    </source>
</evidence>
<comment type="similarity">
    <text evidence="2 12">Belongs to the CybS family.</text>
</comment>
<keyword evidence="4 12" id="KW-0812">Transmembrane</keyword>
<feature type="transmembrane region" description="Helical" evidence="12">
    <location>
        <begin position="74"/>
        <end position="97"/>
    </location>
</feature>
<keyword evidence="5 12" id="KW-0999">Mitochondrion inner membrane</keyword>
<evidence type="ECO:0000256" key="4">
    <source>
        <dbReference type="ARBA" id="ARBA00022692"/>
    </source>
</evidence>
<dbReference type="GO" id="GO:0046872">
    <property type="term" value="F:metal ion binding"/>
    <property type="evidence" value="ECO:0007669"/>
    <property type="project" value="UniProtKB-KW"/>
</dbReference>
<evidence type="ECO:0000256" key="8">
    <source>
        <dbReference type="ARBA" id="ARBA00023128"/>
    </source>
</evidence>
<keyword evidence="9 12" id="KW-0472">Membrane</keyword>
<sequence>MSLSLVLRGAVRCNAANLVKSARITPLKAYSTIVANAQRQTLKPLALTKVVAPVVREICVSAPRMASAGSSHTALWTLERLVSAGLLAIIPAAFIAPSQILDALLAISVVIHAHWGVEAMVVDYMRPAVVGNILPKVAHIALIVISVATLGGLFYYIQNDVGLTNGIKRFWAIKGKDAEEKQQS</sequence>
<evidence type="ECO:0000256" key="7">
    <source>
        <dbReference type="ARBA" id="ARBA00022989"/>
    </source>
</evidence>
<proteinExistence type="inferred from homology"/>
<dbReference type="PANTHER" id="PTHR13337">
    <property type="entry name" value="SUCCINATE DEHYDROGENASE"/>
    <property type="match status" value="1"/>
</dbReference>
<organism evidence="13 14">
    <name type="scientific">Drosophila guanche</name>
    <name type="common">Fruit fly</name>
    <dbReference type="NCBI Taxonomy" id="7266"/>
    <lineage>
        <taxon>Eukaryota</taxon>
        <taxon>Metazoa</taxon>
        <taxon>Ecdysozoa</taxon>
        <taxon>Arthropoda</taxon>
        <taxon>Hexapoda</taxon>
        <taxon>Insecta</taxon>
        <taxon>Pterygota</taxon>
        <taxon>Neoptera</taxon>
        <taxon>Endopterygota</taxon>
        <taxon>Diptera</taxon>
        <taxon>Brachycera</taxon>
        <taxon>Muscomorpha</taxon>
        <taxon>Ephydroidea</taxon>
        <taxon>Drosophilidae</taxon>
        <taxon>Drosophila</taxon>
        <taxon>Sophophora</taxon>
    </lineage>
</organism>
<dbReference type="OMA" id="VMHQHWG"/>
<keyword evidence="6 12" id="KW-0809">Transit peptide</keyword>
<dbReference type="InterPro" id="IPR007992">
    <property type="entry name" value="CybS"/>
</dbReference>
<evidence type="ECO:0000256" key="3">
    <source>
        <dbReference type="ARBA" id="ARBA00022448"/>
    </source>
</evidence>
<keyword evidence="11 12" id="KW-0479">Metal-binding</keyword>
<dbReference type="InterPro" id="IPR034804">
    <property type="entry name" value="SQR/QFR_C/D"/>
</dbReference>
<dbReference type="GO" id="GO:0048039">
    <property type="term" value="F:ubiquinone binding"/>
    <property type="evidence" value="ECO:0007669"/>
    <property type="project" value="TreeGrafter"/>
</dbReference>
<dbReference type="PANTHER" id="PTHR13337:SF2">
    <property type="entry name" value="SUCCINATE DEHYDROGENASE [UBIQUINONE] CYTOCHROME B SMALL SUBUNIT, MITOCHONDRIAL"/>
    <property type="match status" value="1"/>
</dbReference>
<protein>
    <recommendedName>
        <fullName evidence="12">Succinate dehydrogenase [ubiquinone] cytochrome b small subunit</fullName>
    </recommendedName>
</protein>
<dbReference type="CDD" id="cd03496">
    <property type="entry name" value="SQR_TypeC_CybS"/>
    <property type="match status" value="1"/>
</dbReference>
<keyword evidence="14" id="KW-1185">Reference proteome</keyword>
<keyword evidence="12" id="KW-0349">Heme</keyword>
<dbReference type="GO" id="GO:0005743">
    <property type="term" value="C:mitochondrial inner membrane"/>
    <property type="evidence" value="ECO:0007669"/>
    <property type="project" value="UniProtKB-SubCell"/>
</dbReference>
<evidence type="ECO:0000313" key="14">
    <source>
        <dbReference type="Proteomes" id="UP000268350"/>
    </source>
</evidence>
<dbReference type="EMBL" id="OUUW01000007">
    <property type="protein sequence ID" value="SPP83042.1"/>
    <property type="molecule type" value="Genomic_DNA"/>
</dbReference>
<keyword evidence="3 12" id="KW-0813">Transport</keyword>
<keyword evidence="7 12" id="KW-1133">Transmembrane helix</keyword>
<evidence type="ECO:0000256" key="10">
    <source>
        <dbReference type="PIRSR" id="PIRSR607992-1"/>
    </source>
</evidence>
<keyword evidence="12" id="KW-0249">Electron transport</keyword>
<keyword evidence="12" id="KW-0816">Tricarboxylic acid cycle</keyword>
<comment type="function">
    <text evidence="12">Membrane-anchoring subunit of succinate dehydrogenase (SDH) that is involved in complex II of the mitochondrial electron transport chain and is responsible for transferring electrons from succinate to ubiquinone (coenzyme Q).</text>
</comment>
<dbReference type="SUPFAM" id="SSF81343">
    <property type="entry name" value="Fumarate reductase respiratory complex transmembrane subunits"/>
    <property type="match status" value="1"/>
</dbReference>
<dbReference type="GO" id="GO:0020037">
    <property type="term" value="F:heme binding"/>
    <property type="evidence" value="ECO:0007669"/>
    <property type="project" value="TreeGrafter"/>
</dbReference>
<dbReference type="GO" id="GO:0006099">
    <property type="term" value="P:tricarboxylic acid cycle"/>
    <property type="evidence" value="ECO:0007669"/>
    <property type="project" value="UniProtKB-KW"/>
</dbReference>
<dbReference type="STRING" id="7266.A0A3B0JRP6"/>
<dbReference type="OrthoDB" id="18577at2759"/>
<evidence type="ECO:0000256" key="9">
    <source>
        <dbReference type="ARBA" id="ARBA00023136"/>
    </source>
</evidence>
<keyword evidence="11" id="KW-0408">Iron</keyword>
<evidence type="ECO:0000256" key="2">
    <source>
        <dbReference type="ARBA" id="ARBA00007294"/>
    </source>
</evidence>
<dbReference type="FunFam" id="1.20.1300.10:FF:000017">
    <property type="entry name" value="Succinate dehydrogenase [ubiquinone] cytochrome b small subunit"/>
    <property type="match status" value="1"/>
</dbReference>
<feature type="binding site" description="axial binding residue" evidence="11">
    <location>
        <position position="112"/>
    </location>
    <ligand>
        <name>heme b</name>
        <dbReference type="ChEBI" id="CHEBI:60344"/>
        <note>ligand shared with SDHC</note>
    </ligand>
    <ligandPart>
        <name>Fe</name>
        <dbReference type="ChEBI" id="CHEBI:18248"/>
    </ligandPart>
</feature>
<dbReference type="Pfam" id="PF05328">
    <property type="entry name" value="CybS"/>
    <property type="match status" value="1"/>
</dbReference>
<comment type="subcellular location">
    <subcellularLocation>
        <location evidence="1 12">Mitochondrion inner membrane</location>
        <topology evidence="1 12">Multi-pass membrane protein</topology>
    </subcellularLocation>
</comment>
<keyword evidence="8 12" id="KW-0496">Mitochondrion</keyword>
<dbReference type="Gene3D" id="1.20.1300.10">
    <property type="entry name" value="Fumarate reductase/succinate dehydrogenase, transmembrane subunit"/>
    <property type="match status" value="1"/>
</dbReference>
<name>A0A3B0JRP6_DROGU</name>
<feature type="binding site" evidence="10">
    <location>
        <position position="124"/>
    </location>
    <ligand>
        <name>a ubiquinone</name>
        <dbReference type="ChEBI" id="CHEBI:16389"/>
        <note>ligand shared with IP/SDHB</note>
    </ligand>
</feature>
<accession>A0A3B0JRP6</accession>
<evidence type="ECO:0000256" key="11">
    <source>
        <dbReference type="PIRSR" id="PIRSR607992-2"/>
    </source>
</evidence>
<gene>
    <name evidence="13" type="ORF">DGUA_6G017819</name>
</gene>
<feature type="transmembrane region" description="Helical" evidence="12">
    <location>
        <begin position="137"/>
        <end position="157"/>
    </location>
</feature>
<feature type="transmembrane region" description="Helical" evidence="12">
    <location>
        <begin position="103"/>
        <end position="125"/>
    </location>
</feature>
<dbReference type="GO" id="GO:0006121">
    <property type="term" value="P:mitochondrial electron transport, succinate to ubiquinone"/>
    <property type="evidence" value="ECO:0007669"/>
    <property type="project" value="TreeGrafter"/>
</dbReference>